<dbReference type="PANTHER" id="PTHR43721">
    <property type="entry name" value="ELONGATION FACTOR TU-RELATED"/>
    <property type="match status" value="1"/>
</dbReference>
<evidence type="ECO:0000313" key="7">
    <source>
        <dbReference type="EMBL" id="KAF6001437.1"/>
    </source>
</evidence>
<dbReference type="Gene3D" id="3.40.50.300">
    <property type="entry name" value="P-loop containing nucleotide triphosphate hydrolases"/>
    <property type="match status" value="1"/>
</dbReference>
<organism evidence="7 8">
    <name type="scientific">Cyanidiococcus yangmingshanensis</name>
    <dbReference type="NCBI Taxonomy" id="2690220"/>
    <lineage>
        <taxon>Eukaryota</taxon>
        <taxon>Rhodophyta</taxon>
        <taxon>Bangiophyceae</taxon>
        <taxon>Cyanidiales</taxon>
        <taxon>Cyanidiaceae</taxon>
        <taxon>Cyanidiococcus</taxon>
    </lineage>
</organism>
<evidence type="ECO:0000256" key="3">
    <source>
        <dbReference type="ARBA" id="ARBA00023134"/>
    </source>
</evidence>
<dbReference type="Proteomes" id="UP000530660">
    <property type="component" value="Unassembled WGS sequence"/>
</dbReference>
<dbReference type="EMBL" id="VWRR01000014">
    <property type="protein sequence ID" value="KAF6001437.1"/>
    <property type="molecule type" value="Genomic_DNA"/>
</dbReference>
<dbReference type="GO" id="GO:0003924">
    <property type="term" value="F:GTPase activity"/>
    <property type="evidence" value="ECO:0007669"/>
    <property type="project" value="InterPro"/>
</dbReference>
<dbReference type="InterPro" id="IPR009000">
    <property type="entry name" value="Transl_B-barrel_sf"/>
</dbReference>
<dbReference type="FunFam" id="3.40.50.300:FF:000091">
    <property type="entry name" value="Probable GTP-binding protein 1"/>
    <property type="match status" value="1"/>
</dbReference>
<dbReference type="Pfam" id="PF00009">
    <property type="entry name" value="GTP_EFTU"/>
    <property type="match status" value="1"/>
</dbReference>
<dbReference type="SUPFAM" id="SSF50447">
    <property type="entry name" value="Translation proteins"/>
    <property type="match status" value="1"/>
</dbReference>
<dbReference type="CDD" id="cd03694">
    <property type="entry name" value="GTPBP_II"/>
    <property type="match status" value="1"/>
</dbReference>
<dbReference type="GO" id="GO:0003746">
    <property type="term" value="F:translation elongation factor activity"/>
    <property type="evidence" value="ECO:0007669"/>
    <property type="project" value="TreeGrafter"/>
</dbReference>
<evidence type="ECO:0000259" key="5">
    <source>
        <dbReference type="Pfam" id="PF00009"/>
    </source>
</evidence>
<sequence>MAACSWSRGPGGSTARTREASQLRRVHRHSSLCVWNVDAGKSSLLGVLCGTGQLDNGRGLARAQVLTHKHELETGRTSAISVQLMGFDGTGRVVNYTNATTNRQLSWSDIVSHSSKLVTFCDLAGHEKYLKTTMFGLTAHAPDYCMMVVALNQGVLRMTQEHFAIALALKIPVFVVFTKSDLAPVNVAEQTVNIMTRMLKSNGARKIPVSIKSMDDVGLCARNMPDDRMVPMFVISNVTGAGLDLLRVFLNLLPARHDWSDRAKSAYAEFTVDDHFSVPGVGTVVSGVCMRGILNQGQSVFLGPDSHGRFVRVAIKSIHYKRVAVQRLFAGQSGSLALKKIRRERVRKGMVVLSTNGLSTMARTGAPAPMIGAGLSATPSSVIEFEADVALMYHSTSVRKGYQPIVHCSTIRQAAQVTWMDREVVRMGERARIQFRFLYRPEWLQIGDRFCFREGRTKGIGQVTRLVECWTRDPGPGKLEAKRNGS</sequence>
<dbReference type="InterPro" id="IPR004161">
    <property type="entry name" value="EFTu-like_2"/>
</dbReference>
<comment type="caution">
    <text evidence="7">The sequence shown here is derived from an EMBL/GenBank/DDBJ whole genome shotgun (WGS) entry which is preliminary data.</text>
</comment>
<reference evidence="7 8" key="1">
    <citation type="journal article" date="2020" name="J. Phycol.">
        <title>Comparative genome analysis reveals Cyanidiococcus gen. nov., a new extremophilic red algal genus sister to Cyanidioschyzon (Cyanidioschyzonaceae, Rhodophyta).</title>
        <authorList>
            <person name="Liu S.-L."/>
            <person name="Chiang Y.-R."/>
            <person name="Yoon H.S."/>
            <person name="Fu H.-Y."/>
        </authorList>
    </citation>
    <scope>NUCLEOTIDE SEQUENCE [LARGE SCALE GENOMIC DNA]</scope>
    <source>
        <strain evidence="7 8">THAL066</strain>
    </source>
</reference>
<evidence type="ECO:0000256" key="1">
    <source>
        <dbReference type="ARBA" id="ARBA00007249"/>
    </source>
</evidence>
<proteinExistence type="inferred from homology"/>
<dbReference type="InterPro" id="IPR027417">
    <property type="entry name" value="P-loop_NTPase"/>
</dbReference>
<dbReference type="FunFam" id="2.40.30.10:FF:000014">
    <property type="entry name" value="Probable GTP-binding protein 1"/>
    <property type="match status" value="1"/>
</dbReference>
<dbReference type="AlphaFoldDB" id="A0A7J7IG01"/>
<dbReference type="PANTHER" id="PTHR43721:SF9">
    <property type="entry name" value="GTP-BINDING PROTEIN 1"/>
    <property type="match status" value="1"/>
</dbReference>
<dbReference type="Pfam" id="PF03144">
    <property type="entry name" value="GTP_EFTU_D2"/>
    <property type="match status" value="1"/>
</dbReference>
<dbReference type="SUPFAM" id="SSF50465">
    <property type="entry name" value="EF-Tu/eEF-1alpha/eIF2-gamma C-terminal domain"/>
    <property type="match status" value="1"/>
</dbReference>
<dbReference type="SUPFAM" id="SSF52540">
    <property type="entry name" value="P-loop containing nucleoside triphosphate hydrolases"/>
    <property type="match status" value="1"/>
</dbReference>
<dbReference type="Gene3D" id="2.40.30.10">
    <property type="entry name" value="Translation factors"/>
    <property type="match status" value="2"/>
</dbReference>
<dbReference type="GO" id="GO:0005525">
    <property type="term" value="F:GTP binding"/>
    <property type="evidence" value="ECO:0007669"/>
    <property type="project" value="UniProtKB-KW"/>
</dbReference>
<accession>A0A7J7IG01</accession>
<gene>
    <name evidence="7" type="primary">GTPBP1</name>
    <name evidence="7" type="ORF">F1559_001057</name>
</gene>
<name>A0A7J7IG01_9RHOD</name>
<feature type="domain" description="Tr-type G" evidence="5">
    <location>
        <begin position="36"/>
        <end position="254"/>
    </location>
</feature>
<comment type="similarity">
    <text evidence="1">Belongs to the TRAFAC class translation factor GTPase superfamily. Classic translation factor GTPase family. EF-Tu/EF-1A subfamily.</text>
</comment>
<keyword evidence="2" id="KW-0547">Nucleotide-binding</keyword>
<dbReference type="CDD" id="cd04165">
    <property type="entry name" value="GTPBP1_like"/>
    <property type="match status" value="1"/>
</dbReference>
<keyword evidence="8" id="KW-1185">Reference proteome</keyword>
<dbReference type="InterPro" id="IPR000795">
    <property type="entry name" value="T_Tr_GTP-bd_dom"/>
</dbReference>
<evidence type="ECO:0000256" key="4">
    <source>
        <dbReference type="SAM" id="MobiDB-lite"/>
    </source>
</evidence>
<evidence type="ECO:0000256" key="2">
    <source>
        <dbReference type="ARBA" id="ARBA00022741"/>
    </source>
</evidence>
<protein>
    <submittedName>
        <fullName evidence="7">GTP-binding protein 1</fullName>
    </submittedName>
</protein>
<evidence type="ECO:0000259" key="6">
    <source>
        <dbReference type="Pfam" id="PF03144"/>
    </source>
</evidence>
<dbReference type="InterPro" id="IPR035531">
    <property type="entry name" value="GTPBP1-like"/>
</dbReference>
<evidence type="ECO:0000313" key="8">
    <source>
        <dbReference type="Proteomes" id="UP000530660"/>
    </source>
</evidence>
<keyword evidence="3" id="KW-0342">GTP-binding</keyword>
<feature type="region of interest" description="Disordered" evidence="4">
    <location>
        <begin position="1"/>
        <end position="21"/>
    </location>
</feature>
<dbReference type="OrthoDB" id="248233at2759"/>
<dbReference type="CDD" id="cd03708">
    <property type="entry name" value="GTPBP_III"/>
    <property type="match status" value="1"/>
</dbReference>
<feature type="domain" description="Translation elongation factor EFTu-like" evidence="6">
    <location>
        <begin position="282"/>
        <end position="352"/>
    </location>
</feature>
<dbReference type="InterPro" id="IPR009001">
    <property type="entry name" value="Transl_elong_EF1A/Init_IF2_C"/>
</dbReference>
<dbReference type="InterPro" id="IPR050055">
    <property type="entry name" value="EF-Tu_GTPase"/>
</dbReference>